<dbReference type="OrthoDB" id="9806939at2"/>
<dbReference type="Pfam" id="PF25917">
    <property type="entry name" value="BSH_RND"/>
    <property type="match status" value="1"/>
</dbReference>
<dbReference type="EMBL" id="QURB01000010">
    <property type="protein sequence ID" value="RFC53289.1"/>
    <property type="molecule type" value="Genomic_DNA"/>
</dbReference>
<comment type="similarity">
    <text evidence="1">Belongs to the membrane fusion protein (MFP) (TC 8.A.1) family.</text>
</comment>
<accession>A0A3E1EUN9</accession>
<evidence type="ECO:0000256" key="2">
    <source>
        <dbReference type="SAM" id="Coils"/>
    </source>
</evidence>
<keyword evidence="2" id="KW-0175">Coiled coil</keyword>
<dbReference type="Gene3D" id="2.40.50.100">
    <property type="match status" value="1"/>
</dbReference>
<gene>
    <name evidence="5" type="ORF">DXU93_13885</name>
</gene>
<dbReference type="InterPro" id="IPR058637">
    <property type="entry name" value="YknX-like_C"/>
</dbReference>
<dbReference type="GO" id="GO:1990281">
    <property type="term" value="C:efflux pump complex"/>
    <property type="evidence" value="ECO:0007669"/>
    <property type="project" value="TreeGrafter"/>
</dbReference>
<dbReference type="Gene3D" id="2.40.30.170">
    <property type="match status" value="1"/>
</dbReference>
<sequence>MNIKTLILSLPMLLVLSCSEDPGLKTNTGAIDYTKVNYYVAQAETFEEIITVPGKTMPFEQVKIFSEINGRVKKIHFEEGSLVKKGQLMVTVDTDILNAERNKLNVDLALAEKDKARKKSLLESEAGTEEAFEQAESKVNSLKAQIQSLDVQIAKGRITAPFTGKAGLREISEGAFITTNDLITVLAQTDKLKVDFAIAQRYAHKVQQGQEVVLRPPSDSIQSTPVKAEVYAMNPVINENTQMLNVRAKIEQSDNIVAGGFVNVDYNIGEVPNSISVPTSAIVSVIDGQIVWVFKNGKATQKKVNIGNRSNKMVQIYGEVLPNDTIVMTGLLGMREGMSIKAKNEIK</sequence>
<reference evidence="5 6" key="1">
    <citation type="submission" date="2018-08" db="EMBL/GenBank/DDBJ databases">
        <title>The draft genome squence of Brumimicrobium sp. N62.</title>
        <authorList>
            <person name="Du Z.-J."/>
            <person name="Luo H.-R."/>
        </authorList>
    </citation>
    <scope>NUCLEOTIDE SEQUENCE [LARGE SCALE GENOMIC DNA]</scope>
    <source>
        <strain evidence="5 6">N62</strain>
    </source>
</reference>
<dbReference type="InterPro" id="IPR006143">
    <property type="entry name" value="RND_pump_MFP"/>
</dbReference>
<organism evidence="5 6">
    <name type="scientific">Brumimicrobium aurantiacum</name>
    <dbReference type="NCBI Taxonomy" id="1737063"/>
    <lineage>
        <taxon>Bacteria</taxon>
        <taxon>Pseudomonadati</taxon>
        <taxon>Bacteroidota</taxon>
        <taxon>Flavobacteriia</taxon>
        <taxon>Flavobacteriales</taxon>
        <taxon>Crocinitomicaceae</taxon>
        <taxon>Brumimicrobium</taxon>
    </lineage>
</organism>
<proteinExistence type="inferred from homology"/>
<keyword evidence="6" id="KW-1185">Reference proteome</keyword>
<comment type="caution">
    <text evidence="5">The sequence shown here is derived from an EMBL/GenBank/DDBJ whole genome shotgun (WGS) entry which is preliminary data.</text>
</comment>
<dbReference type="NCBIfam" id="TIGR01730">
    <property type="entry name" value="RND_mfp"/>
    <property type="match status" value="1"/>
</dbReference>
<dbReference type="SUPFAM" id="SSF111369">
    <property type="entry name" value="HlyD-like secretion proteins"/>
    <property type="match status" value="1"/>
</dbReference>
<dbReference type="RefSeq" id="WP_116881910.1">
    <property type="nucleotide sequence ID" value="NZ_QURB01000010.1"/>
</dbReference>
<dbReference type="Pfam" id="PF25989">
    <property type="entry name" value="YknX_C"/>
    <property type="match status" value="1"/>
</dbReference>
<evidence type="ECO:0000259" key="4">
    <source>
        <dbReference type="Pfam" id="PF25989"/>
    </source>
</evidence>
<dbReference type="Proteomes" id="UP000257127">
    <property type="component" value="Unassembled WGS sequence"/>
</dbReference>
<dbReference type="InterPro" id="IPR058625">
    <property type="entry name" value="MdtA-like_BSH"/>
</dbReference>
<dbReference type="PANTHER" id="PTHR30469:SF36">
    <property type="entry name" value="BLL3903 PROTEIN"/>
    <property type="match status" value="1"/>
</dbReference>
<dbReference type="AlphaFoldDB" id="A0A3E1EUN9"/>
<feature type="coiled-coil region" evidence="2">
    <location>
        <begin position="125"/>
        <end position="152"/>
    </location>
</feature>
<feature type="domain" description="YknX-like C-terminal permuted SH3-like" evidence="4">
    <location>
        <begin position="275"/>
        <end position="341"/>
    </location>
</feature>
<dbReference type="PROSITE" id="PS51257">
    <property type="entry name" value="PROKAR_LIPOPROTEIN"/>
    <property type="match status" value="1"/>
</dbReference>
<dbReference type="Gene3D" id="2.40.420.20">
    <property type="match status" value="1"/>
</dbReference>
<evidence type="ECO:0000313" key="5">
    <source>
        <dbReference type="EMBL" id="RFC53289.1"/>
    </source>
</evidence>
<evidence type="ECO:0000256" key="1">
    <source>
        <dbReference type="ARBA" id="ARBA00009477"/>
    </source>
</evidence>
<feature type="domain" description="Multidrug resistance protein MdtA-like barrel-sandwich hybrid" evidence="3">
    <location>
        <begin position="60"/>
        <end position="181"/>
    </location>
</feature>
<protein>
    <submittedName>
        <fullName evidence="5">Efflux RND transporter periplasmic adaptor subunit</fullName>
    </submittedName>
</protein>
<dbReference type="Gene3D" id="1.10.287.470">
    <property type="entry name" value="Helix hairpin bin"/>
    <property type="match status" value="1"/>
</dbReference>
<dbReference type="PANTHER" id="PTHR30469">
    <property type="entry name" value="MULTIDRUG RESISTANCE PROTEIN MDTA"/>
    <property type="match status" value="1"/>
</dbReference>
<name>A0A3E1EUN9_9FLAO</name>
<evidence type="ECO:0000259" key="3">
    <source>
        <dbReference type="Pfam" id="PF25917"/>
    </source>
</evidence>
<dbReference type="GO" id="GO:0015562">
    <property type="term" value="F:efflux transmembrane transporter activity"/>
    <property type="evidence" value="ECO:0007669"/>
    <property type="project" value="TreeGrafter"/>
</dbReference>
<evidence type="ECO:0000313" key="6">
    <source>
        <dbReference type="Proteomes" id="UP000257127"/>
    </source>
</evidence>